<dbReference type="FunFam" id="2.10.25.10:FF:000188">
    <property type="entry name" value="Laminin subunit gamma 2"/>
    <property type="match status" value="1"/>
</dbReference>
<keyword evidence="2" id="KW-0732">Signal</keyword>
<dbReference type="InterPro" id="IPR050440">
    <property type="entry name" value="Laminin/Netrin_ECM"/>
</dbReference>
<dbReference type="GeneID" id="105898743"/>
<organism evidence="12 13">
    <name type="scientific">Clupea harengus</name>
    <name type="common">Atlantic herring</name>
    <dbReference type="NCBI Taxonomy" id="7950"/>
    <lineage>
        <taxon>Eukaryota</taxon>
        <taxon>Metazoa</taxon>
        <taxon>Chordata</taxon>
        <taxon>Craniata</taxon>
        <taxon>Vertebrata</taxon>
        <taxon>Euteleostomi</taxon>
        <taxon>Actinopterygii</taxon>
        <taxon>Neopterygii</taxon>
        <taxon>Teleostei</taxon>
        <taxon>Clupei</taxon>
        <taxon>Clupeiformes</taxon>
        <taxon>Clupeoidei</taxon>
        <taxon>Clupeidae</taxon>
        <taxon>Clupea</taxon>
    </lineage>
</organism>
<keyword evidence="12" id="KW-1185">Reference proteome</keyword>
<evidence type="ECO:0000313" key="12">
    <source>
        <dbReference type="Proteomes" id="UP000515152"/>
    </source>
</evidence>
<reference evidence="13" key="1">
    <citation type="submission" date="2025-08" db="UniProtKB">
        <authorList>
            <consortium name="RefSeq"/>
        </authorList>
    </citation>
    <scope>IDENTIFICATION</scope>
</reference>
<dbReference type="SMART" id="SM00181">
    <property type="entry name" value="EGF"/>
    <property type="match status" value="2"/>
</dbReference>
<keyword evidence="4" id="KW-0084">Basement membrane</keyword>
<evidence type="ECO:0000256" key="4">
    <source>
        <dbReference type="ARBA" id="ARBA00022869"/>
    </source>
</evidence>
<dbReference type="InterPro" id="IPR000742">
    <property type="entry name" value="EGF"/>
</dbReference>
<feature type="domain" description="Laminin EGF-like" evidence="10">
    <location>
        <begin position="266"/>
        <end position="316"/>
    </location>
</feature>
<evidence type="ECO:0000313" key="13">
    <source>
        <dbReference type="RefSeq" id="XP_031418930.2"/>
    </source>
</evidence>
<dbReference type="CTD" id="3918"/>
<dbReference type="CDD" id="cd00055">
    <property type="entry name" value="EGF_Lam"/>
    <property type="match status" value="4"/>
</dbReference>
<dbReference type="SMART" id="SM00281">
    <property type="entry name" value="LamB"/>
    <property type="match status" value="1"/>
</dbReference>
<feature type="coiled-coil region" evidence="9">
    <location>
        <begin position="549"/>
        <end position="576"/>
    </location>
</feature>
<name>A0A6P8F4L5_CLUHA</name>
<accession>A0A6P8F4L5</accession>
<dbReference type="PROSITE" id="PS50027">
    <property type="entry name" value="EGF_LAM_2"/>
    <property type="match status" value="1"/>
</dbReference>
<keyword evidence="6" id="KW-0325">Glycoprotein</keyword>
<evidence type="ECO:0000256" key="7">
    <source>
        <dbReference type="ARBA" id="ARBA00023292"/>
    </source>
</evidence>
<comment type="subcellular location">
    <subcellularLocation>
        <location evidence="1">Secreted</location>
        <location evidence="1">Extracellular space</location>
        <location evidence="1">Extracellular matrix</location>
        <location evidence="1">Basement membrane</location>
    </subcellularLocation>
</comment>
<dbReference type="InterPro" id="IPR002049">
    <property type="entry name" value="LE_dom"/>
</dbReference>
<evidence type="ECO:0000256" key="6">
    <source>
        <dbReference type="ARBA" id="ARBA00023180"/>
    </source>
</evidence>
<sequence length="929" mass="99627">MYFYAPSSYLGNQALSYGQILSFSLRLDRGVRRPSVADVVLQGAGLKVAASLGDLRTVVPCAKKITYTFRLDELPGSKWKPELSSLQFQTLLSNLTGIMIRGTFGENGRGYLDNVSLMSARKGSGPPAGWVEKCSCPTGYEGQFCERCAPGYKRHSHDNDPLSSCEPCACQAGSCDPQTGECYSSDGISPGQSCPAGSYNNPEKPTSCLPCPCPGGETCSVTSGTLEVKCDNCPPGSTGSLCQVCADGFYGDPRGERGTKRPCQRCQCNGRGDSSAGTCDRTTGECLRCLNNTRGPSCESCLPGFYHIKPADACKACACDPAGSASQTCSDVGQCDCREGYEGHRCQRSSCPSCFDPLKGKIDDYAVKVHEIEALFNGVESGRVPVNDAQMERAIKAAEKVVADMQEKAGKLSEMERSLEERLNEVGTTHLRGDREVQSLAETMDNIKLQEQRYKRQVSTIQQLVESTKLKLQQARQEIRQADFPSGDAAAGTDTLSSLALTATTLAEQQQGKADYIEKVANSALSDAEKALNLMRTAMTGENAVKKLIVDLKAQYEKKSSEVKALETEASGLTKAAGEESTIATDTLKQISSLVLPQPPTEDMDHLVASLNDLKRWVKGNLTAYQALEKDVDADQSTAQSLLDQGRAAQQEYDALLGRVDAAKAGATLALEAINNHNSAVDEALETLQGLDDRINDNKELAEEAISKLPGINDTITDALATSSKVVATLDQVNALNEEATATISTQGGVVTSLEEFQKKMPELLKLSSELEKDVGVLRGDVEGLQDQANDTLSRLEGETASAEAQKDAGEQVAEDAATALNNAQSTKDAVGETLKTVTDLLDAFGTTSTVDPSKVDKLQAAFNAATVRVTQELLPKLRELEDLEVHQKATLSNMSADIDGILEDIRNLEVIQKTIPVGCYNSPPIERP</sequence>
<dbReference type="Proteomes" id="UP000515152">
    <property type="component" value="Chromosome 25"/>
</dbReference>
<dbReference type="RefSeq" id="XP_031418930.2">
    <property type="nucleotide sequence ID" value="XM_031563070.2"/>
</dbReference>
<dbReference type="Pfam" id="PF00052">
    <property type="entry name" value="Laminin_B"/>
    <property type="match status" value="1"/>
</dbReference>
<keyword evidence="9" id="KW-0175">Coiled coil</keyword>
<evidence type="ECO:0000256" key="5">
    <source>
        <dbReference type="ARBA" id="ARBA00023157"/>
    </source>
</evidence>
<dbReference type="InterPro" id="IPR000034">
    <property type="entry name" value="Laminin_IV"/>
</dbReference>
<feature type="coiled-coil region" evidence="9">
    <location>
        <begin position="754"/>
        <end position="806"/>
    </location>
</feature>
<comment type="caution">
    <text evidence="8">Lacks conserved residue(s) required for the propagation of feature annotation.</text>
</comment>
<dbReference type="PANTHER" id="PTHR10574:SF270">
    <property type="entry name" value="LAMININ SUBUNIT GAMMA-1"/>
    <property type="match status" value="1"/>
</dbReference>
<evidence type="ECO:0000259" key="11">
    <source>
        <dbReference type="PROSITE" id="PS51115"/>
    </source>
</evidence>
<dbReference type="KEGG" id="char:105898743"/>
<gene>
    <name evidence="13" type="primary">lamc2</name>
</gene>
<keyword evidence="7 8" id="KW-0424">Laminin EGF-like domain</keyword>
<evidence type="ECO:0000256" key="8">
    <source>
        <dbReference type="PROSITE-ProRule" id="PRU00460"/>
    </source>
</evidence>
<dbReference type="GO" id="GO:0009888">
    <property type="term" value="P:tissue development"/>
    <property type="evidence" value="ECO:0007669"/>
    <property type="project" value="TreeGrafter"/>
</dbReference>
<dbReference type="AlphaFoldDB" id="A0A6P8F4L5"/>
<dbReference type="GO" id="GO:0009887">
    <property type="term" value="P:animal organ morphogenesis"/>
    <property type="evidence" value="ECO:0007669"/>
    <property type="project" value="TreeGrafter"/>
</dbReference>
<evidence type="ECO:0000256" key="3">
    <source>
        <dbReference type="ARBA" id="ARBA00022737"/>
    </source>
</evidence>
<keyword evidence="4" id="KW-0964">Secreted</keyword>
<keyword evidence="3" id="KW-0677">Repeat</keyword>
<proteinExistence type="predicted"/>
<dbReference type="PROSITE" id="PS51115">
    <property type="entry name" value="LAMININ_IVA"/>
    <property type="match status" value="1"/>
</dbReference>
<dbReference type="OrthoDB" id="430826at2759"/>
<evidence type="ECO:0000256" key="2">
    <source>
        <dbReference type="ARBA" id="ARBA00022729"/>
    </source>
</evidence>
<dbReference type="PROSITE" id="PS01248">
    <property type="entry name" value="EGF_LAM_1"/>
    <property type="match status" value="2"/>
</dbReference>
<feature type="domain" description="Laminin IV type A" evidence="11">
    <location>
        <begin position="1"/>
        <end position="133"/>
    </location>
</feature>
<keyword evidence="5 8" id="KW-1015">Disulfide bond</keyword>
<evidence type="ECO:0000256" key="9">
    <source>
        <dbReference type="SAM" id="Coils"/>
    </source>
</evidence>
<dbReference type="PANTHER" id="PTHR10574">
    <property type="entry name" value="NETRIN/LAMININ-RELATED"/>
    <property type="match status" value="1"/>
</dbReference>
<evidence type="ECO:0000259" key="10">
    <source>
        <dbReference type="PROSITE" id="PS50027"/>
    </source>
</evidence>
<keyword evidence="4" id="KW-0272">Extracellular matrix</keyword>
<evidence type="ECO:0000256" key="1">
    <source>
        <dbReference type="ARBA" id="ARBA00004302"/>
    </source>
</evidence>
<protein>
    <submittedName>
        <fullName evidence="13">Laminin subunit gamma-2</fullName>
    </submittedName>
</protein>
<feature type="disulfide bond" evidence="8">
    <location>
        <begin position="289"/>
        <end position="298"/>
    </location>
</feature>
<dbReference type="GO" id="GO:0005604">
    <property type="term" value="C:basement membrane"/>
    <property type="evidence" value="ECO:0007669"/>
    <property type="project" value="UniProtKB-SubCell"/>
</dbReference>
<feature type="coiled-coil region" evidence="9">
    <location>
        <begin position="388"/>
        <end position="478"/>
    </location>
</feature>
<dbReference type="Pfam" id="PF00053">
    <property type="entry name" value="EGF_laminin"/>
    <property type="match status" value="4"/>
</dbReference>
<dbReference type="SMART" id="SM00180">
    <property type="entry name" value="EGF_Lam"/>
    <property type="match status" value="4"/>
</dbReference>